<accession>A0A7W0CD63</accession>
<dbReference type="Proteomes" id="UP000530928">
    <property type="component" value="Unassembled WGS sequence"/>
</dbReference>
<dbReference type="EMBL" id="JACDUR010000001">
    <property type="protein sequence ID" value="MBA2888961.1"/>
    <property type="molecule type" value="Genomic_DNA"/>
</dbReference>
<feature type="transmembrane region" description="Helical" evidence="2">
    <location>
        <begin position="43"/>
        <end position="63"/>
    </location>
</feature>
<name>A0A7W0CD63_9ACTN</name>
<sequence>MADQLTAPRAASPATTVAATAVTMARMKLAVLRHSRTGQQGQMTLTGVALGGVLALGTLWLSVTQSPEMLAAAYAVWLLGWLLGPVIMGGGDETLKPEHFSLLGLPPRRLATGLLMAAFVGFAPVVSLSALLGLLVAGVRLGAGNALLAVPAIVLQLTLFVLVSKVAVGALSLALRSRVGAIGAGVINGAIVAGLGQIWVFFWAFGETGVPGLVWWLPSGWGLRAVEGDLVALAALAVLDLLLLGLWAALLSRRTGARRVNARPRRPMTASTANGALIAKELRTWSRDLVRNHQLTFALSYGVCFGAAPLILGWNGMLPYAGPIFIVMAASMTSSLYAMDGTALWLTLMTPGATDVRGRQLAWLSAVTPVAVLVTVGFGAISGGPWPLLLALLPALLGGAAGLVPVVSIYGLVPGTDPHKRGGNPLRISEDNNGLTGLAYLMLALVAATGAPAGIVAAQYGWAGVPVGLATGVWCWWFLGRLAEARLRSHGPELLHTMRTGRKAASSRSKRFEDLPKSKQTVAWIGFGLGAIPLFPQGIVACVFLANGQLNHSWFLATYMEPGLRWSVAIGMIVLGVALYGMGLYAIRQPSATPETAATETSAPETTATPETATPETTTPEAPTKAP</sequence>
<feature type="transmembrane region" description="Helical" evidence="2">
    <location>
        <begin position="148"/>
        <end position="175"/>
    </location>
</feature>
<feature type="transmembrane region" description="Helical" evidence="2">
    <location>
        <begin position="521"/>
        <end position="546"/>
    </location>
</feature>
<evidence type="ECO:0000313" key="4">
    <source>
        <dbReference type="Proteomes" id="UP000530928"/>
    </source>
</evidence>
<evidence type="ECO:0000256" key="2">
    <source>
        <dbReference type="SAM" id="Phobius"/>
    </source>
</evidence>
<feature type="transmembrane region" description="Helical" evidence="2">
    <location>
        <begin position="69"/>
        <end position="89"/>
    </location>
</feature>
<keyword evidence="2" id="KW-0472">Membrane</keyword>
<dbReference type="RefSeq" id="WP_181607603.1">
    <property type="nucleotide sequence ID" value="NZ_BAABAM010000001.1"/>
</dbReference>
<feature type="transmembrane region" description="Helical" evidence="2">
    <location>
        <begin position="320"/>
        <end position="349"/>
    </location>
</feature>
<gene>
    <name evidence="3" type="ORF">HNR30_000296</name>
</gene>
<feature type="region of interest" description="Disordered" evidence="1">
    <location>
        <begin position="591"/>
        <end position="627"/>
    </location>
</feature>
<feature type="transmembrane region" description="Helical" evidence="2">
    <location>
        <begin position="566"/>
        <end position="587"/>
    </location>
</feature>
<protein>
    <submittedName>
        <fullName evidence="3">ABC-2 type transport system permease protein</fullName>
    </submittedName>
</protein>
<keyword evidence="2" id="KW-0812">Transmembrane</keyword>
<feature type="transmembrane region" description="Helical" evidence="2">
    <location>
        <begin position="461"/>
        <end position="479"/>
    </location>
</feature>
<comment type="caution">
    <text evidence="3">The sequence shown here is derived from an EMBL/GenBank/DDBJ whole genome shotgun (WGS) entry which is preliminary data.</text>
</comment>
<organism evidence="3 4">
    <name type="scientific">Nonomuraea soli</name>
    <dbReference type="NCBI Taxonomy" id="1032476"/>
    <lineage>
        <taxon>Bacteria</taxon>
        <taxon>Bacillati</taxon>
        <taxon>Actinomycetota</taxon>
        <taxon>Actinomycetes</taxon>
        <taxon>Streptosporangiales</taxon>
        <taxon>Streptosporangiaceae</taxon>
        <taxon>Nonomuraea</taxon>
    </lineage>
</organism>
<evidence type="ECO:0000256" key="1">
    <source>
        <dbReference type="SAM" id="MobiDB-lite"/>
    </source>
</evidence>
<proteinExistence type="predicted"/>
<feature type="transmembrane region" description="Helical" evidence="2">
    <location>
        <begin position="182"/>
        <end position="205"/>
    </location>
</feature>
<evidence type="ECO:0000313" key="3">
    <source>
        <dbReference type="EMBL" id="MBA2888961.1"/>
    </source>
</evidence>
<reference evidence="3 4" key="1">
    <citation type="submission" date="2020-07" db="EMBL/GenBank/DDBJ databases">
        <title>Genomic Encyclopedia of Type Strains, Phase IV (KMG-IV): sequencing the most valuable type-strain genomes for metagenomic binning, comparative biology and taxonomic classification.</title>
        <authorList>
            <person name="Goeker M."/>
        </authorList>
    </citation>
    <scope>NUCLEOTIDE SEQUENCE [LARGE SCALE GENOMIC DNA]</scope>
    <source>
        <strain evidence="3 4">DSM 45533</strain>
    </source>
</reference>
<feature type="transmembrane region" description="Helical" evidence="2">
    <location>
        <begin position="388"/>
        <end position="413"/>
    </location>
</feature>
<keyword evidence="4" id="KW-1185">Reference proteome</keyword>
<dbReference type="AlphaFoldDB" id="A0A7W0CD63"/>
<feature type="transmembrane region" description="Helical" evidence="2">
    <location>
        <begin position="230"/>
        <end position="251"/>
    </location>
</feature>
<feature type="transmembrane region" description="Helical" evidence="2">
    <location>
        <begin position="361"/>
        <end position="382"/>
    </location>
</feature>
<feature type="transmembrane region" description="Helical" evidence="2">
    <location>
        <begin position="110"/>
        <end position="136"/>
    </location>
</feature>
<keyword evidence="2" id="KW-1133">Transmembrane helix</keyword>
<feature type="transmembrane region" description="Helical" evidence="2">
    <location>
        <begin position="434"/>
        <end position="455"/>
    </location>
</feature>
<feature type="transmembrane region" description="Helical" evidence="2">
    <location>
        <begin position="295"/>
        <end position="314"/>
    </location>
</feature>